<gene>
    <name evidence="1" type="ORF">NM688_g5289</name>
</gene>
<name>A0ACC1SY02_9APHY</name>
<dbReference type="EMBL" id="JANHOG010000960">
    <property type="protein sequence ID" value="KAJ3548517.1"/>
    <property type="molecule type" value="Genomic_DNA"/>
</dbReference>
<dbReference type="Proteomes" id="UP001148662">
    <property type="component" value="Unassembled WGS sequence"/>
</dbReference>
<protein>
    <submittedName>
        <fullName evidence="1">Uncharacterized protein</fullName>
    </submittedName>
</protein>
<reference evidence="1" key="1">
    <citation type="submission" date="2022-07" db="EMBL/GenBank/DDBJ databases">
        <title>Genome Sequence of Phlebia brevispora.</title>
        <authorList>
            <person name="Buettner E."/>
        </authorList>
    </citation>
    <scope>NUCLEOTIDE SEQUENCE</scope>
    <source>
        <strain evidence="1">MPL23</strain>
    </source>
</reference>
<sequence>MSAPVAQEELPILESIINIRNRLTALKKNRGEYIKASDVYVLYQAIVKQGSSGPFLFASGLELTRILPCFLYHFLEFSDALVTRLNEVRDDHTTYNNRLDTTLADVFNLLSLFFLTIGKTRECPATYSQIASIRQILDHMNESGIYNESDLAPFHRRVAELRSIVHQDAESGKHPEAMTTLLERQLNECDNVLKSLQDSLSVLSPELIPIHERLVNIRRQLVALAAKETAAQAALNAATKAAAESGRQIETKVPCPAEQPAEADTEAESKTPTKDQPNPEPAFMPKIKAELKPLVEELRKIDSKRVDGKFMGPGGTFPASQAVCSSLLEECFDIVQEIRAQDESKNVASSLKPIYDRLTEIRRELESLVLTHRWSLRETDLWNYSLSLQEIDNMRIDGKFVDAEGNRPAGQYVLLYLLRRCYGLIYRLLSSSEPVSEELMPIANKLSTVKKCLNEVLKYGGPFSPRDLYPYQLALHQIDSMRKDGKFVGIDGSIPEGQGILMAHLNECHELLEMLKQRMDEGDEDEDLDEDYTFESGSGSEEEED</sequence>
<comment type="caution">
    <text evidence="1">The sequence shown here is derived from an EMBL/GenBank/DDBJ whole genome shotgun (WGS) entry which is preliminary data.</text>
</comment>
<accession>A0ACC1SY02</accession>
<proteinExistence type="predicted"/>
<organism evidence="1 2">
    <name type="scientific">Phlebia brevispora</name>
    <dbReference type="NCBI Taxonomy" id="194682"/>
    <lineage>
        <taxon>Eukaryota</taxon>
        <taxon>Fungi</taxon>
        <taxon>Dikarya</taxon>
        <taxon>Basidiomycota</taxon>
        <taxon>Agaricomycotina</taxon>
        <taxon>Agaricomycetes</taxon>
        <taxon>Polyporales</taxon>
        <taxon>Meruliaceae</taxon>
        <taxon>Phlebia</taxon>
    </lineage>
</organism>
<evidence type="ECO:0000313" key="1">
    <source>
        <dbReference type="EMBL" id="KAJ3548517.1"/>
    </source>
</evidence>
<evidence type="ECO:0000313" key="2">
    <source>
        <dbReference type="Proteomes" id="UP001148662"/>
    </source>
</evidence>
<keyword evidence="2" id="KW-1185">Reference proteome</keyword>